<proteinExistence type="predicted"/>
<dbReference type="EMBL" id="LR798258">
    <property type="protein sequence ID" value="CAB5218591.1"/>
    <property type="molecule type" value="Genomic_DNA"/>
</dbReference>
<gene>
    <name evidence="1" type="ORF">UFOVP213_34</name>
</gene>
<accession>A0A6J7WKL2</accession>
<evidence type="ECO:0000313" key="1">
    <source>
        <dbReference type="EMBL" id="CAB5218591.1"/>
    </source>
</evidence>
<protein>
    <submittedName>
        <fullName evidence="1">Uncharacterized protein</fullName>
    </submittedName>
</protein>
<sequence length="139" mass="15709">MNTLAIWEIAPSKSEIETLAQNVANELSEGTIKAEDVAVKVAVMENFTKTLRSKSEEHIIDFLDKCPKGKYDHLGAALSLKDTQTYDYAAYSPRWAELQAQIDVLKAEQKDIEENGKKFERGQIPLKSYKQSFVITLNK</sequence>
<organism evidence="1">
    <name type="scientific">uncultured Caudovirales phage</name>
    <dbReference type="NCBI Taxonomy" id="2100421"/>
    <lineage>
        <taxon>Viruses</taxon>
        <taxon>Duplodnaviria</taxon>
        <taxon>Heunggongvirae</taxon>
        <taxon>Uroviricota</taxon>
        <taxon>Caudoviricetes</taxon>
        <taxon>Peduoviridae</taxon>
        <taxon>Maltschvirus</taxon>
        <taxon>Maltschvirus maltsch</taxon>
    </lineage>
</organism>
<reference evidence="1" key="1">
    <citation type="submission" date="2020-05" db="EMBL/GenBank/DDBJ databases">
        <authorList>
            <person name="Chiriac C."/>
            <person name="Salcher M."/>
            <person name="Ghai R."/>
            <person name="Kavagutti S V."/>
        </authorList>
    </citation>
    <scope>NUCLEOTIDE SEQUENCE</scope>
</reference>
<name>A0A6J7WKL2_9CAUD</name>